<dbReference type="EMBL" id="MTZU01000023">
    <property type="protein sequence ID" value="PCE32953.1"/>
    <property type="molecule type" value="Genomic_DNA"/>
</dbReference>
<evidence type="ECO:0000313" key="2">
    <source>
        <dbReference type="Proteomes" id="UP000217994"/>
    </source>
</evidence>
<dbReference type="GeneID" id="69000968"/>
<dbReference type="RefSeq" id="WP_231716716.1">
    <property type="nucleotide sequence ID" value="NZ_CP020738.1"/>
</dbReference>
<dbReference type="PIRSF" id="PIRSF037196">
    <property type="entry name" value="Pyoverdine_chromoph_PvcA"/>
    <property type="match status" value="1"/>
</dbReference>
<accession>A0A2A4FGV1</accession>
<dbReference type="AlphaFoldDB" id="A0A2A4FGV1"/>
<dbReference type="PANTHER" id="PTHR37285:SF5">
    <property type="entry name" value="SPORE WALL MATURATION PROTEIN DIT1"/>
    <property type="match status" value="1"/>
</dbReference>
<dbReference type="PANTHER" id="PTHR37285">
    <property type="entry name" value="SPORE WALL MATURATION PROTEIN DIT1"/>
    <property type="match status" value="1"/>
</dbReference>
<dbReference type="Proteomes" id="UP000217994">
    <property type="component" value="Unassembled WGS sequence"/>
</dbReference>
<proteinExistence type="predicted"/>
<gene>
    <name evidence="1" type="ORF">BZL54_08260</name>
</gene>
<dbReference type="InterPro" id="IPR017133">
    <property type="entry name" value="PvcA"/>
</dbReference>
<protein>
    <submittedName>
        <fullName evidence="1">Pyoverdine biosynthesis protein PvcA</fullName>
    </submittedName>
</protein>
<sequence>MHTAFSYAPPENRCPSDQPAHAQAMEILGLVMKHRRVAARSPCEGPLCTTCLGPHLDRVIKAIERDEPVVFVLPSFPAKSPNPGKVLGPTPDMAERQSLAFLNDLCKRIGAVYAPGARIILCSDGRVFSDAVGMNESDVTAYQQGISALIEELGASALSTFNLDDVFPGSGFEEMRTRLMASHGQPLAELQAAVRAGGEAQRMYCGITRFLVEDATRPDMEISKTALQKECRERAYQVVLRSKAWDGLLATIFPDAVRLSIHPQGCGSRKIGIHMMETADGWLTPWHGVAALVNGSFRLLKRREAEAAGAELVFQNGRPSHYVLDGSALSYRELGAADMEE</sequence>
<evidence type="ECO:0000313" key="1">
    <source>
        <dbReference type="EMBL" id="PCE32953.1"/>
    </source>
</evidence>
<name>A0A2A4FGV1_9BURK</name>
<reference evidence="1 2" key="1">
    <citation type="submission" date="2017-01" db="EMBL/GenBank/DDBJ databases">
        <title>Whole-Genome Shotgun Sequencing of Two beta-Proteobacterial Species in Search of the Bulgecin Biosynthetic Cluster.</title>
        <authorList>
            <person name="Horsman M.E."/>
            <person name="Marous D.R."/>
            <person name="Li R."/>
            <person name="Oliver R.A."/>
            <person name="Byun B."/>
            <person name="Emrich S.J."/>
            <person name="Boggess B."/>
            <person name="Townsend C.A."/>
            <person name="Mobashery S."/>
        </authorList>
    </citation>
    <scope>NUCLEOTIDE SEQUENCE [LARGE SCALE GENOMIC DNA]</scope>
    <source>
        <strain evidence="1 2">ATCC 31433</strain>
    </source>
</reference>
<dbReference type="Gene3D" id="3.30.60.140">
    <property type="match status" value="1"/>
</dbReference>
<organism evidence="1 2">
    <name type="scientific">Burkholderia ubonensis subsp. mesacidophila</name>
    <dbReference type="NCBI Taxonomy" id="265293"/>
    <lineage>
        <taxon>Bacteria</taxon>
        <taxon>Pseudomonadati</taxon>
        <taxon>Pseudomonadota</taxon>
        <taxon>Betaproteobacteria</taxon>
        <taxon>Burkholderiales</taxon>
        <taxon>Burkholderiaceae</taxon>
        <taxon>Burkholderia</taxon>
        <taxon>Burkholderia cepacia complex</taxon>
    </lineage>
</organism>
<comment type="caution">
    <text evidence="1">The sequence shown here is derived from an EMBL/GenBank/DDBJ whole genome shotgun (WGS) entry which is preliminary data.</text>
</comment>
<dbReference type="InterPro" id="IPR007817">
    <property type="entry name" value="Isocyanide_synthase_DIT1"/>
</dbReference>
<dbReference type="Pfam" id="PF05141">
    <property type="entry name" value="DIT1_PvcA"/>
    <property type="match status" value="1"/>
</dbReference>